<feature type="compositionally biased region" description="Polar residues" evidence="1">
    <location>
        <begin position="37"/>
        <end position="48"/>
    </location>
</feature>
<evidence type="ECO:0000313" key="2">
    <source>
        <dbReference type="EMBL" id="OAE23693.1"/>
    </source>
</evidence>
<dbReference type="AlphaFoldDB" id="A0A176VTG6"/>
<accession>A0A176VTG6</accession>
<evidence type="ECO:0000256" key="1">
    <source>
        <dbReference type="SAM" id="MobiDB-lite"/>
    </source>
</evidence>
<protein>
    <submittedName>
        <fullName evidence="2">Uncharacterized protein</fullName>
    </submittedName>
</protein>
<proteinExistence type="predicted"/>
<evidence type="ECO:0000313" key="3">
    <source>
        <dbReference type="Proteomes" id="UP000077202"/>
    </source>
</evidence>
<feature type="region of interest" description="Disordered" evidence="1">
    <location>
        <begin position="1"/>
        <end position="70"/>
    </location>
</feature>
<organism evidence="2 3">
    <name type="scientific">Marchantia polymorpha subsp. ruderalis</name>
    <dbReference type="NCBI Taxonomy" id="1480154"/>
    <lineage>
        <taxon>Eukaryota</taxon>
        <taxon>Viridiplantae</taxon>
        <taxon>Streptophyta</taxon>
        <taxon>Embryophyta</taxon>
        <taxon>Marchantiophyta</taxon>
        <taxon>Marchantiopsida</taxon>
        <taxon>Marchantiidae</taxon>
        <taxon>Marchantiales</taxon>
        <taxon>Marchantiaceae</taxon>
        <taxon>Marchantia</taxon>
    </lineage>
</organism>
<dbReference type="EMBL" id="LVLJ01002791">
    <property type="protein sequence ID" value="OAE23693.1"/>
    <property type="molecule type" value="Genomic_DNA"/>
</dbReference>
<reference evidence="2" key="1">
    <citation type="submission" date="2016-03" db="EMBL/GenBank/DDBJ databases">
        <title>Mechanisms controlling the formation of the plant cell surface in tip-growing cells are functionally conserved among land plants.</title>
        <authorList>
            <person name="Honkanen S."/>
            <person name="Jones V.A."/>
            <person name="Morieri G."/>
            <person name="Champion C."/>
            <person name="Hetherington A.J."/>
            <person name="Kelly S."/>
            <person name="Saint-Marcoux D."/>
            <person name="Proust H."/>
            <person name="Prescott H."/>
            <person name="Dolan L."/>
        </authorList>
    </citation>
    <scope>NUCLEOTIDE SEQUENCE [LARGE SCALE GENOMIC DNA]</scope>
    <source>
        <tissue evidence="2">Whole gametophyte</tissue>
    </source>
</reference>
<gene>
    <name evidence="2" type="ORF">AXG93_2253s1040</name>
</gene>
<sequence length="155" mass="16117">MFASGQTRALANAKAKAQLRGKEGRRKGREPNPTQPNPTHRNLRTLSAVTGLGLASPGAEPGPNRESADGAYEISDGRIACSALGARGLTLEPCSGRERHAGRQAGGRIECRHSSWLEAGVIGGGVWVCMIYSSLGQGPQFEGPAIVEAGRQAGS</sequence>
<dbReference type="Proteomes" id="UP000077202">
    <property type="component" value="Unassembled WGS sequence"/>
</dbReference>
<feature type="compositionally biased region" description="Basic residues" evidence="1">
    <location>
        <begin position="17"/>
        <end position="28"/>
    </location>
</feature>
<keyword evidence="3" id="KW-1185">Reference proteome</keyword>
<comment type="caution">
    <text evidence="2">The sequence shown here is derived from an EMBL/GenBank/DDBJ whole genome shotgun (WGS) entry which is preliminary data.</text>
</comment>
<name>A0A176VTG6_MARPO</name>